<sequence length="322" mass="36860">FLRSKMSRVRHYDICSSLATRFPYVIAGKSFKSLNAMQDGELESFLSYLVRFEASEFGTDPKKPPKWWVGDLAFSKRFHFGSDPLPFSRDKLKNMKIAVQNFFSHYRATEMIRISAKLATISANLIWRRNGSKFVVIRKDTNKPLVVVSASNIDYDLYTNRVTGILMNTGIDLRFANGPKKRLRLYQGTKEEDSDDEYVDFLSEACRSPLSLGDFSPPDSAMENSNFELEEDFEFQLPTPPALSRLGLIRNGSTPSYPPYQPVWVKNKRIPCKSFNAVDVPHLVRMGVMPKWCLATDHAIAKRLREMAPFMDGRLEQIDDSE</sequence>
<accession>A0A6H5HXC0</accession>
<dbReference type="AlphaFoldDB" id="A0A6H5HXC0"/>
<protein>
    <submittedName>
        <fullName evidence="1">Uncharacterized protein</fullName>
    </submittedName>
</protein>
<reference evidence="1 2" key="1">
    <citation type="submission" date="2020-02" db="EMBL/GenBank/DDBJ databases">
        <authorList>
            <person name="Ferguson B K."/>
        </authorList>
    </citation>
    <scope>NUCLEOTIDE SEQUENCE [LARGE SCALE GENOMIC DNA]</scope>
</reference>
<gene>
    <name evidence="1" type="ORF">NTEN_LOCUS23516</name>
</gene>
<evidence type="ECO:0000313" key="1">
    <source>
        <dbReference type="EMBL" id="CAB0019870.1"/>
    </source>
</evidence>
<keyword evidence="2" id="KW-1185">Reference proteome</keyword>
<feature type="non-terminal residue" evidence="1">
    <location>
        <position position="1"/>
    </location>
</feature>
<dbReference type="Proteomes" id="UP000479000">
    <property type="component" value="Unassembled WGS sequence"/>
</dbReference>
<proteinExistence type="predicted"/>
<dbReference type="EMBL" id="CADCXU010034642">
    <property type="protein sequence ID" value="CAB0019870.1"/>
    <property type="molecule type" value="Genomic_DNA"/>
</dbReference>
<name>A0A6H5HXC0_9HEMI</name>
<evidence type="ECO:0000313" key="2">
    <source>
        <dbReference type="Proteomes" id="UP000479000"/>
    </source>
</evidence>
<organism evidence="1 2">
    <name type="scientific">Nesidiocoris tenuis</name>
    <dbReference type="NCBI Taxonomy" id="355587"/>
    <lineage>
        <taxon>Eukaryota</taxon>
        <taxon>Metazoa</taxon>
        <taxon>Ecdysozoa</taxon>
        <taxon>Arthropoda</taxon>
        <taxon>Hexapoda</taxon>
        <taxon>Insecta</taxon>
        <taxon>Pterygota</taxon>
        <taxon>Neoptera</taxon>
        <taxon>Paraneoptera</taxon>
        <taxon>Hemiptera</taxon>
        <taxon>Heteroptera</taxon>
        <taxon>Panheteroptera</taxon>
        <taxon>Cimicomorpha</taxon>
        <taxon>Miridae</taxon>
        <taxon>Dicyphina</taxon>
        <taxon>Nesidiocoris</taxon>
    </lineage>
</organism>
<dbReference type="OrthoDB" id="6288734at2759"/>